<name>A0ABT7E5Z7_9FIRM</name>
<gene>
    <name evidence="1" type="ORF">QOZ84_00965</name>
</gene>
<keyword evidence="2" id="KW-1185">Reference proteome</keyword>
<dbReference type="EMBL" id="JASKYM010000001">
    <property type="protein sequence ID" value="MDK2562102.1"/>
    <property type="molecule type" value="Genomic_DNA"/>
</dbReference>
<dbReference type="RefSeq" id="WP_284131088.1">
    <property type="nucleotide sequence ID" value="NZ_JASKYM010000001.1"/>
</dbReference>
<evidence type="ECO:0000313" key="1">
    <source>
        <dbReference type="EMBL" id="MDK2562102.1"/>
    </source>
</evidence>
<sequence length="69" mass="8072">MKIDKIKITFNNDFEKIVERDNVKNFNSLVDWLDMFNNNESVNILTMFGKELGSSFSIDKNNIKSIKII</sequence>
<evidence type="ECO:0000313" key="2">
    <source>
        <dbReference type="Proteomes" id="UP001301012"/>
    </source>
</evidence>
<reference evidence="1 2" key="1">
    <citation type="submission" date="2023-05" db="EMBL/GenBank/DDBJ databases">
        <title>Rombocin, a short stable natural nisin variant, displays selective antimicrobial activity against Listeria monocytogenes and employs dual mode of action to kill target bacterial strains.</title>
        <authorList>
            <person name="Wambui J."/>
            <person name="Stephan R."/>
            <person name="Kuipers O.P."/>
        </authorList>
    </citation>
    <scope>NUCLEOTIDE SEQUENCE [LARGE SCALE GENOMIC DNA]</scope>
    <source>
        <strain evidence="1 2">RC002</strain>
    </source>
</reference>
<accession>A0ABT7E5Z7</accession>
<comment type="caution">
    <text evidence="1">The sequence shown here is derived from an EMBL/GenBank/DDBJ whole genome shotgun (WGS) entry which is preliminary data.</text>
</comment>
<organism evidence="1 2">
    <name type="scientific">Romboutsia sedimentorum</name>
    <dbReference type="NCBI Taxonomy" id="1368474"/>
    <lineage>
        <taxon>Bacteria</taxon>
        <taxon>Bacillati</taxon>
        <taxon>Bacillota</taxon>
        <taxon>Clostridia</taxon>
        <taxon>Peptostreptococcales</taxon>
        <taxon>Peptostreptococcaceae</taxon>
        <taxon>Romboutsia</taxon>
    </lineage>
</organism>
<proteinExistence type="predicted"/>
<protein>
    <submittedName>
        <fullName evidence="1">Uncharacterized protein</fullName>
    </submittedName>
</protein>
<dbReference type="Proteomes" id="UP001301012">
    <property type="component" value="Unassembled WGS sequence"/>
</dbReference>